<gene>
    <name evidence="3" type="ORF">AWC38_SpisGene5037</name>
</gene>
<organism evidence="3 4">
    <name type="scientific">Stylophora pistillata</name>
    <name type="common">Smooth cauliflower coral</name>
    <dbReference type="NCBI Taxonomy" id="50429"/>
    <lineage>
        <taxon>Eukaryota</taxon>
        <taxon>Metazoa</taxon>
        <taxon>Cnidaria</taxon>
        <taxon>Anthozoa</taxon>
        <taxon>Hexacorallia</taxon>
        <taxon>Scleractinia</taxon>
        <taxon>Astrocoeniina</taxon>
        <taxon>Pocilloporidae</taxon>
        <taxon>Stylophora</taxon>
    </lineage>
</organism>
<keyword evidence="1" id="KW-0812">Transmembrane</keyword>
<keyword evidence="1" id="KW-0472">Membrane</keyword>
<feature type="transmembrane region" description="Helical" evidence="1">
    <location>
        <begin position="1132"/>
        <end position="1152"/>
    </location>
</feature>
<feature type="chain" id="PRO_5012428291" description="Right handed beta helix domain-containing protein" evidence="2">
    <location>
        <begin position="26"/>
        <end position="1220"/>
    </location>
</feature>
<evidence type="ECO:0000313" key="4">
    <source>
        <dbReference type="Proteomes" id="UP000225706"/>
    </source>
</evidence>
<keyword evidence="1" id="KW-1133">Transmembrane helix</keyword>
<dbReference type="OrthoDB" id="5957153at2759"/>
<dbReference type="Proteomes" id="UP000225706">
    <property type="component" value="Unassembled WGS sequence"/>
</dbReference>
<proteinExistence type="predicted"/>
<evidence type="ECO:0000313" key="3">
    <source>
        <dbReference type="EMBL" id="PFX30182.1"/>
    </source>
</evidence>
<dbReference type="AlphaFoldDB" id="A0A2B4SNT2"/>
<feature type="transmembrane region" description="Helical" evidence="1">
    <location>
        <begin position="1008"/>
        <end position="1034"/>
    </location>
</feature>
<evidence type="ECO:0000256" key="2">
    <source>
        <dbReference type="SAM" id="SignalP"/>
    </source>
</evidence>
<reference evidence="4" key="1">
    <citation type="journal article" date="2017" name="bioRxiv">
        <title>Comparative analysis of the genomes of Stylophora pistillata and Acropora digitifera provides evidence for extensive differences between species of corals.</title>
        <authorList>
            <person name="Voolstra C.R."/>
            <person name="Li Y."/>
            <person name="Liew Y.J."/>
            <person name="Baumgarten S."/>
            <person name="Zoccola D."/>
            <person name="Flot J.-F."/>
            <person name="Tambutte S."/>
            <person name="Allemand D."/>
            <person name="Aranda M."/>
        </authorList>
    </citation>
    <scope>NUCLEOTIDE SEQUENCE [LARGE SCALE GENOMIC DNA]</scope>
</reference>
<keyword evidence="4" id="KW-1185">Reference proteome</keyword>
<protein>
    <recommendedName>
        <fullName evidence="5">Right handed beta helix domain-containing protein</fullName>
    </recommendedName>
</protein>
<sequence length="1220" mass="136322">MRINDLVVVCVMFICILIIKERSNALEIRVSTTAGHDTTSCLLSSASAPCKTIEFALNAMEDEENHNQTLFIFLIEDHIYLLGKRINITQTNPKRSISLQSSHAYGSIIRCTNVFAGIDIGFRVSQSNQTRNIIVENLKFQHCGPRFAATVLIWNSVKINFRNCVFEHNEQAGLNAFDSEVTVESCTFQNNTSNGRNSSVEFKEGLTSAGGAAGFLFRTSVSLSVVITNSNFTLNSAVTNDSASYIAPSYNVSHFTTGGGGVLVVFLKKTNHCRVVIEHSTFSNNSATYGGGFYLADSNSASKNNLSITGSLFVKNRAGQTGGGLIFSQWDNASSITSVIRNCTVAENKARRGAGMNVFLMNYDEKPNDSVLRFDNVVFTNNQGDASAAIRFTTALPYGSTMDVTPEFINCKFEDHNMSSIARTSPLTSQRVNIRFQGSNSFQRNHGGGAGGFQDCVLHVEGQLVFSKNVGSNGGALFLRSSQIILYPGSELMFMGNKASGMGGAIFVWEHIMSEFIHEFNPNCFLAYSDPHLPPSKWKTNVSFIENSSKLKGAAIYISSLQRCVWSEVAPYHDPQKALRWSSNILYRNNSLVFDGVSHVFSGTEYDIATDTKHYSSTLGDNFTVKLAPGQKFPLNLQGVDELGHSVYTIAFVAEESSSNNASKLTLNDVLYVLSPNKSSTVPFSFHVPETIYNKTCNRGKKNKRRIQFVDIYSSLPNRYSFEVELQVCPPGFNFSKETKACECNRELSGILRCENGHTYLKEGYWANFTDDGLLVTYYCPYKYCDCKTDGKLPGCLFDAVNSTAQCAKNREGWLCGKCSGNTSVGLRWSECVHCPNPGWVLGVVIPLVIALCILIIWLNPGISSELRGPLYFFQVLPCIFDPTSQFGSHVFLLADLFNFGGPLVYLTKTCIVREINNLYSIAFGYLVPCLALLIFLFAYLLSVNYCLKFEFRQRSMLKSFWLLVVFIYNYLVETSFLILFCPKVGDSHVFFYDGTMECFSGNHLPMAILPIFVLVFLVIPPPIVVFLLTNGYWRVDPQYLNTLTSGLRPERRWWWSVDLCRRVLVVGTYAFVPNWQTKKILVILICVVILAVHSNCQPYLKPRVNFTESVYLLVLATLAIMQIVEDDTFRYKVSLVLVFAVALHALMVAVYKAARFFRKRFDCVCARRGLESNERLRDYDQLEDTEIDRDSLAAERERQKSILDTIFNSSTEGSEHGSD</sequence>
<evidence type="ECO:0000256" key="1">
    <source>
        <dbReference type="SAM" id="Phobius"/>
    </source>
</evidence>
<dbReference type="InterPro" id="IPR006626">
    <property type="entry name" value="PbH1"/>
</dbReference>
<dbReference type="EMBL" id="LSMT01000054">
    <property type="protein sequence ID" value="PFX30182.1"/>
    <property type="molecule type" value="Genomic_DNA"/>
</dbReference>
<dbReference type="Gene3D" id="2.160.20.10">
    <property type="entry name" value="Single-stranded right-handed beta-helix, Pectin lyase-like"/>
    <property type="match status" value="1"/>
</dbReference>
<feature type="transmembrane region" description="Helical" evidence="1">
    <location>
        <begin position="871"/>
        <end position="895"/>
    </location>
</feature>
<feature type="transmembrane region" description="Helical" evidence="1">
    <location>
        <begin position="960"/>
        <end position="981"/>
    </location>
</feature>
<dbReference type="SMART" id="SM00710">
    <property type="entry name" value="PbH1"/>
    <property type="match status" value="8"/>
</dbReference>
<dbReference type="PANTHER" id="PTHR32158:SF21">
    <property type="match status" value="1"/>
</dbReference>
<evidence type="ECO:0008006" key="5">
    <source>
        <dbReference type="Google" id="ProtNLM"/>
    </source>
</evidence>
<feature type="transmembrane region" description="Helical" evidence="1">
    <location>
        <begin position="923"/>
        <end position="948"/>
    </location>
</feature>
<accession>A0A2B4SNT2</accession>
<dbReference type="InterPro" id="IPR012334">
    <property type="entry name" value="Pectin_lyas_fold"/>
</dbReference>
<dbReference type="PANTHER" id="PTHR32158">
    <property type="entry name" value="RING-TYPE DOMAIN-CONTAINING PROTEIN"/>
    <property type="match status" value="1"/>
</dbReference>
<feature type="transmembrane region" description="Helical" evidence="1">
    <location>
        <begin position="1109"/>
        <end position="1126"/>
    </location>
</feature>
<feature type="transmembrane region" description="Helical" evidence="1">
    <location>
        <begin position="840"/>
        <end position="859"/>
    </location>
</feature>
<comment type="caution">
    <text evidence="3">The sequence shown here is derived from an EMBL/GenBank/DDBJ whole genome shotgun (WGS) entry which is preliminary data.</text>
</comment>
<name>A0A2B4SNT2_STYPI</name>
<keyword evidence="2" id="KW-0732">Signal</keyword>
<feature type="signal peptide" evidence="2">
    <location>
        <begin position="1"/>
        <end position="25"/>
    </location>
</feature>
<dbReference type="SUPFAM" id="SSF51126">
    <property type="entry name" value="Pectin lyase-like"/>
    <property type="match status" value="1"/>
</dbReference>
<dbReference type="InterPro" id="IPR011050">
    <property type="entry name" value="Pectin_lyase_fold/virulence"/>
</dbReference>